<evidence type="ECO:0000256" key="1">
    <source>
        <dbReference type="ARBA" id="ARBA00004370"/>
    </source>
</evidence>
<comment type="subcellular location">
    <subcellularLocation>
        <location evidence="1">Membrane</location>
    </subcellularLocation>
</comment>
<dbReference type="AlphaFoldDB" id="A0A0D9XTN3"/>
<keyword evidence="2 3" id="KW-0472">Membrane</keyword>
<keyword evidence="3" id="KW-0812">Transmembrane</keyword>
<dbReference type="eggNOG" id="ENOG502QZ39">
    <property type="taxonomic scope" value="Eukaryota"/>
</dbReference>
<reference evidence="5" key="2">
    <citation type="submission" date="2013-12" db="EMBL/GenBank/DDBJ databases">
        <authorList>
            <person name="Yu Y."/>
            <person name="Lee S."/>
            <person name="de Baynast K."/>
            <person name="Wissotski M."/>
            <person name="Liu L."/>
            <person name="Talag J."/>
            <person name="Goicoechea J."/>
            <person name="Angelova A."/>
            <person name="Jetty R."/>
            <person name="Kudrna D."/>
            <person name="Golser W."/>
            <person name="Rivera L."/>
            <person name="Zhang J."/>
            <person name="Wing R."/>
        </authorList>
    </citation>
    <scope>NUCLEOTIDE SEQUENCE</scope>
</reference>
<reference evidence="4" key="3">
    <citation type="submission" date="2015-04" db="UniProtKB">
        <authorList>
            <consortium name="EnsemblPlants"/>
        </authorList>
    </citation>
    <scope>IDENTIFICATION</scope>
</reference>
<name>A0A0D9XTN3_9ORYZ</name>
<dbReference type="InterPro" id="IPR044839">
    <property type="entry name" value="NDR1-like"/>
</dbReference>
<evidence type="ECO:0000256" key="3">
    <source>
        <dbReference type="SAM" id="Phobius"/>
    </source>
</evidence>
<keyword evidence="5" id="KW-1185">Reference proteome</keyword>
<dbReference type="Proteomes" id="UP000032180">
    <property type="component" value="Chromosome 11"/>
</dbReference>
<dbReference type="STRING" id="77586.A0A0D9XTN3"/>
<reference evidence="4 5" key="1">
    <citation type="submission" date="2012-08" db="EMBL/GenBank/DDBJ databases">
        <title>Oryza genome evolution.</title>
        <authorList>
            <person name="Wing R.A."/>
        </authorList>
    </citation>
    <scope>NUCLEOTIDE SEQUENCE</scope>
</reference>
<feature type="transmembrane region" description="Helical" evidence="3">
    <location>
        <begin position="26"/>
        <end position="52"/>
    </location>
</feature>
<evidence type="ECO:0000313" key="5">
    <source>
        <dbReference type="Proteomes" id="UP000032180"/>
    </source>
</evidence>
<sequence length="170" mass="17772">MHPPPASGGGKWRVAGHTRESCATAAVNAVCTLLLVALLVAGVLLFVAWLGLRPHRPRFTVESFAVVISGDAAAASEFADQVVFNVSVVNPNRHVGIRYGPTRAGVYYVDDLVAGGGRAAISGGWYQPKGTTAFVAGEIGVRIHVDCHVAVGADGELLPEFVGAACDRYF</sequence>
<evidence type="ECO:0000256" key="2">
    <source>
        <dbReference type="ARBA" id="ARBA00023136"/>
    </source>
</evidence>
<dbReference type="GO" id="GO:0009506">
    <property type="term" value="C:plasmodesma"/>
    <property type="evidence" value="ECO:0007669"/>
    <property type="project" value="TreeGrafter"/>
</dbReference>
<evidence type="ECO:0000313" key="4">
    <source>
        <dbReference type="EnsemblPlants" id="LPERR11G14860.1"/>
    </source>
</evidence>
<accession>A0A0D9XTN3</accession>
<evidence type="ECO:0008006" key="6">
    <source>
        <dbReference type="Google" id="ProtNLM"/>
    </source>
</evidence>
<dbReference type="PANTHER" id="PTHR31415">
    <property type="entry name" value="OS05G0367900 PROTEIN"/>
    <property type="match status" value="1"/>
</dbReference>
<proteinExistence type="predicted"/>
<dbReference type="HOGENOM" id="CLU_051752_6_1_1"/>
<keyword evidence="3" id="KW-1133">Transmembrane helix</keyword>
<organism evidence="4 5">
    <name type="scientific">Leersia perrieri</name>
    <dbReference type="NCBI Taxonomy" id="77586"/>
    <lineage>
        <taxon>Eukaryota</taxon>
        <taxon>Viridiplantae</taxon>
        <taxon>Streptophyta</taxon>
        <taxon>Embryophyta</taxon>
        <taxon>Tracheophyta</taxon>
        <taxon>Spermatophyta</taxon>
        <taxon>Magnoliopsida</taxon>
        <taxon>Liliopsida</taxon>
        <taxon>Poales</taxon>
        <taxon>Poaceae</taxon>
        <taxon>BOP clade</taxon>
        <taxon>Oryzoideae</taxon>
        <taxon>Oryzeae</taxon>
        <taxon>Oryzinae</taxon>
        <taxon>Leersia</taxon>
    </lineage>
</organism>
<dbReference type="PANTHER" id="PTHR31415:SF177">
    <property type="entry name" value="OS11G0587400 PROTEIN"/>
    <property type="match status" value="1"/>
</dbReference>
<dbReference type="EnsemblPlants" id="LPERR11G14860.1">
    <property type="protein sequence ID" value="LPERR11G14860.1"/>
    <property type="gene ID" value="LPERR11G14860"/>
</dbReference>
<protein>
    <recommendedName>
        <fullName evidence="6">Late embryogenesis abundant protein LEA-2 subgroup domain-containing protein</fullName>
    </recommendedName>
</protein>
<dbReference type="GO" id="GO:0098542">
    <property type="term" value="P:defense response to other organism"/>
    <property type="evidence" value="ECO:0007669"/>
    <property type="project" value="InterPro"/>
</dbReference>
<dbReference type="GO" id="GO:0005886">
    <property type="term" value="C:plasma membrane"/>
    <property type="evidence" value="ECO:0007669"/>
    <property type="project" value="TreeGrafter"/>
</dbReference>
<dbReference type="Gramene" id="LPERR11G14860.1">
    <property type="protein sequence ID" value="LPERR11G14860.1"/>
    <property type="gene ID" value="LPERR11G14860"/>
</dbReference>